<dbReference type="Pfam" id="PF06733">
    <property type="entry name" value="DEAD_2"/>
    <property type="match status" value="1"/>
</dbReference>
<dbReference type="InterPro" id="IPR010614">
    <property type="entry name" value="RAD3-like_helicase_DEAD"/>
</dbReference>
<sequence length="898" mass="101475">VIQGLKHRQNCLLESPTGSGKSLALLCASLAWQRQEAARVEKYNDEIDARQAEVQARQQEAKQEERRMKRNALQQQQLIESTPDSGALSTGEMETEASTIEIIDLETTNDSLMTSDESATQILPADEVSKHELLTDDEDDFQPMKKSGRGLGFSAKAFDQENNENDRPLSPTLRRSKRELDPEIPIDNYVPEPATKKQVVPKIYFGTRTHKQISQITRELRKTQYRSTRSVILASRDHTCVNPLVERMSNKNEHCKELLDGAGCGFQTNARKLGSFAQLQKCNVMTGYDLEDFVEAGRREKACPYFATRHLQEHADIIFCPYNYLISPSIRRSMGIELENQILIFDEAHNMEDAAREASSFTICQDEIQAAMQDFEKVGEKGLFEPYAHRQLAQLMSHLSGWMDSHENSLRSLGFDSSGKFWNGTDVLAEFDLVGLTTERYQQCMGYMEVIATHRTEIQEQQKERGGRFTSSKENEEPELLKLTMKTTEDVLQIFTSLTARNGSQRDDFRVALLKNSVRRKRDNRSGVTTKEILSINIWCLNPAVAFQELKDTVHSIVLTSGTLSPMQSFQSELDCPFPIKLEASHVIDRNQVFAGVLGMGPNNIKLNGSFRNVETFQYQDELGQLVLRVCQAMPHGILCFFPSYRLLEKVSERWRSTGLWHQLSSVKQVLIEPRSGSADFELAISTFYDCNATPLATQTGAMFLAVCRGKVSEGIDFADNNARAVICIGIPFPNFKDLQVELKREYNQANRSRGLLPGADWYEIQAFRALNQALGRCIRHRFDWGAIILVDERYCQSPRYTQSLSKWVRSSVQNYPSWEQFMRQISYFRDNMLAKATPPPSLESSVNSGAYNIADSSLEDAPAGSAGNVASNFYAHLALGVLAVSLLLHLIGRMMKV</sequence>
<evidence type="ECO:0000256" key="12">
    <source>
        <dbReference type="ARBA" id="ARBA00023014"/>
    </source>
</evidence>
<dbReference type="InterPro" id="IPR006554">
    <property type="entry name" value="Helicase-like_DEXD_c2"/>
</dbReference>
<evidence type="ECO:0000256" key="18">
    <source>
        <dbReference type="ARBA" id="ARBA00082714"/>
    </source>
</evidence>
<evidence type="ECO:0000256" key="10">
    <source>
        <dbReference type="ARBA" id="ARBA00022840"/>
    </source>
</evidence>
<keyword evidence="15" id="KW-0539">Nucleus</keyword>
<evidence type="ECO:0000256" key="5">
    <source>
        <dbReference type="ARBA" id="ARBA00022723"/>
    </source>
</evidence>
<dbReference type="GO" id="GO:0051539">
    <property type="term" value="F:4 iron, 4 sulfur cluster binding"/>
    <property type="evidence" value="ECO:0007669"/>
    <property type="project" value="UniProtKB-KW"/>
</dbReference>
<dbReference type="GO" id="GO:0006289">
    <property type="term" value="P:nucleotide-excision repair"/>
    <property type="evidence" value="ECO:0007669"/>
    <property type="project" value="TreeGrafter"/>
</dbReference>
<feature type="transmembrane region" description="Helical" evidence="20">
    <location>
        <begin position="874"/>
        <end position="892"/>
    </location>
</feature>
<dbReference type="GO" id="GO:0046872">
    <property type="term" value="F:metal ion binding"/>
    <property type="evidence" value="ECO:0007669"/>
    <property type="project" value="UniProtKB-KW"/>
</dbReference>
<evidence type="ECO:0000313" key="22">
    <source>
        <dbReference type="EMBL" id="CAG7719956.1"/>
    </source>
</evidence>
<evidence type="ECO:0000256" key="1">
    <source>
        <dbReference type="ARBA" id="ARBA00001966"/>
    </source>
</evidence>
<dbReference type="GO" id="GO:0016818">
    <property type="term" value="F:hydrolase activity, acting on acid anhydrides, in phosphorus-containing anhydrides"/>
    <property type="evidence" value="ECO:0007669"/>
    <property type="project" value="InterPro"/>
</dbReference>
<dbReference type="InterPro" id="IPR014013">
    <property type="entry name" value="Helic_SF1/SF2_ATP-bd_DinG/Rad3"/>
</dbReference>
<comment type="cofactor">
    <cofactor evidence="1">
        <name>[4Fe-4S] cluster</name>
        <dbReference type="ChEBI" id="CHEBI:49883"/>
    </cofactor>
</comment>
<organism evidence="22 23">
    <name type="scientific">Allacma fusca</name>
    <dbReference type="NCBI Taxonomy" id="39272"/>
    <lineage>
        <taxon>Eukaryota</taxon>
        <taxon>Metazoa</taxon>
        <taxon>Ecdysozoa</taxon>
        <taxon>Arthropoda</taxon>
        <taxon>Hexapoda</taxon>
        <taxon>Collembola</taxon>
        <taxon>Symphypleona</taxon>
        <taxon>Sminthuridae</taxon>
        <taxon>Allacma</taxon>
    </lineage>
</organism>
<comment type="caution">
    <text evidence="22">The sequence shown here is derived from an EMBL/GenBank/DDBJ whole genome shotgun (WGS) entry which is preliminary data.</text>
</comment>
<keyword evidence="20" id="KW-1133">Transmembrane helix</keyword>
<dbReference type="PANTHER" id="PTHR11472">
    <property type="entry name" value="DNA REPAIR DEAD HELICASE RAD3/XP-D SUBFAMILY MEMBER"/>
    <property type="match status" value="1"/>
</dbReference>
<dbReference type="EC" id="5.6.2.3" evidence="16"/>
<dbReference type="PANTHER" id="PTHR11472:SF47">
    <property type="entry name" value="FANCONI ANEMIA GROUP J PROTEIN"/>
    <property type="match status" value="1"/>
</dbReference>
<keyword evidence="23" id="KW-1185">Reference proteome</keyword>
<evidence type="ECO:0000256" key="17">
    <source>
        <dbReference type="ARBA" id="ARBA00048954"/>
    </source>
</evidence>
<evidence type="ECO:0000256" key="3">
    <source>
        <dbReference type="ARBA" id="ARBA00008792"/>
    </source>
</evidence>
<comment type="similarity">
    <text evidence="3">Belongs to the DEAD box helicase family. DEAH subfamily.</text>
</comment>
<evidence type="ECO:0000256" key="13">
    <source>
        <dbReference type="ARBA" id="ARBA00023204"/>
    </source>
</evidence>
<dbReference type="CDD" id="cd18788">
    <property type="entry name" value="SF2_C_XPD"/>
    <property type="match status" value="1"/>
</dbReference>
<evidence type="ECO:0000256" key="4">
    <source>
        <dbReference type="ARBA" id="ARBA00022485"/>
    </source>
</evidence>
<feature type="domain" description="Helicase ATP-binding" evidence="21">
    <location>
        <begin position="1"/>
        <end position="396"/>
    </location>
</feature>
<evidence type="ECO:0000313" key="23">
    <source>
        <dbReference type="Proteomes" id="UP000708208"/>
    </source>
</evidence>
<dbReference type="FunFam" id="3.40.50.300:FF:000731">
    <property type="entry name" value="Fanconi anemia group J protein homolog"/>
    <property type="match status" value="1"/>
</dbReference>
<evidence type="ECO:0000256" key="14">
    <source>
        <dbReference type="ARBA" id="ARBA00023235"/>
    </source>
</evidence>
<keyword evidence="14" id="KW-0413">Isomerase</keyword>
<evidence type="ECO:0000256" key="15">
    <source>
        <dbReference type="ARBA" id="ARBA00023242"/>
    </source>
</evidence>
<feature type="compositionally biased region" description="Polar residues" evidence="19">
    <location>
        <begin position="72"/>
        <end position="88"/>
    </location>
</feature>
<name>A0A8J2NNP6_9HEXA</name>
<keyword evidence="12" id="KW-0411">Iron-sulfur</keyword>
<comment type="subcellular location">
    <subcellularLocation>
        <location evidence="2">Nucleus</location>
    </subcellularLocation>
</comment>
<accession>A0A8J2NNP6</accession>
<keyword evidence="9" id="KW-0347">Helicase</keyword>
<feature type="region of interest" description="Disordered" evidence="19">
    <location>
        <begin position="134"/>
        <end position="192"/>
    </location>
</feature>
<reference evidence="22" key="1">
    <citation type="submission" date="2021-06" db="EMBL/GenBank/DDBJ databases">
        <authorList>
            <person name="Hodson N. C."/>
            <person name="Mongue J. A."/>
            <person name="Jaron S. K."/>
        </authorList>
    </citation>
    <scope>NUCLEOTIDE SEQUENCE</scope>
</reference>
<dbReference type="OrthoDB" id="19182at2759"/>
<keyword evidence="10" id="KW-0067">ATP-binding</keyword>
<keyword evidence="20" id="KW-0472">Membrane</keyword>
<evidence type="ECO:0000256" key="11">
    <source>
        <dbReference type="ARBA" id="ARBA00023004"/>
    </source>
</evidence>
<dbReference type="GO" id="GO:1990918">
    <property type="term" value="P:double-strand break repair involved in meiotic recombination"/>
    <property type="evidence" value="ECO:0007669"/>
    <property type="project" value="TreeGrafter"/>
</dbReference>
<dbReference type="Pfam" id="PF13307">
    <property type="entry name" value="Helicase_C_2"/>
    <property type="match status" value="1"/>
</dbReference>
<dbReference type="PROSITE" id="PS51193">
    <property type="entry name" value="HELICASE_ATP_BIND_2"/>
    <property type="match status" value="1"/>
</dbReference>
<gene>
    <name evidence="22" type="ORF">AFUS01_LOCUS9251</name>
</gene>
<comment type="catalytic activity">
    <reaction evidence="17">
        <text>ATP + H2O = ADP + phosphate + H(+)</text>
        <dbReference type="Rhea" id="RHEA:13065"/>
        <dbReference type="ChEBI" id="CHEBI:15377"/>
        <dbReference type="ChEBI" id="CHEBI:15378"/>
        <dbReference type="ChEBI" id="CHEBI:30616"/>
        <dbReference type="ChEBI" id="CHEBI:43474"/>
        <dbReference type="ChEBI" id="CHEBI:456216"/>
        <dbReference type="EC" id="5.6.2.3"/>
    </reaction>
</comment>
<evidence type="ECO:0000256" key="6">
    <source>
        <dbReference type="ARBA" id="ARBA00022741"/>
    </source>
</evidence>
<keyword evidence="20" id="KW-0812">Transmembrane</keyword>
<feature type="region of interest" description="Disordered" evidence="19">
    <location>
        <begin position="54"/>
        <end position="91"/>
    </location>
</feature>
<evidence type="ECO:0000256" key="20">
    <source>
        <dbReference type="SAM" id="Phobius"/>
    </source>
</evidence>
<protein>
    <recommendedName>
        <fullName evidence="16">DNA 5'-3' helicase</fullName>
        <ecNumber evidence="16">5.6.2.3</ecNumber>
    </recommendedName>
    <alternativeName>
        <fullName evidence="18">DNA 5'-3' helicase FANCJ</fullName>
    </alternativeName>
</protein>
<evidence type="ECO:0000256" key="9">
    <source>
        <dbReference type="ARBA" id="ARBA00022806"/>
    </source>
</evidence>
<evidence type="ECO:0000256" key="2">
    <source>
        <dbReference type="ARBA" id="ARBA00004123"/>
    </source>
</evidence>
<evidence type="ECO:0000256" key="8">
    <source>
        <dbReference type="ARBA" id="ARBA00022801"/>
    </source>
</evidence>
<keyword evidence="8" id="KW-0378">Hydrolase</keyword>
<keyword evidence="5" id="KW-0479">Metal-binding</keyword>
<feature type="non-terminal residue" evidence="22">
    <location>
        <position position="1"/>
    </location>
</feature>
<dbReference type="InterPro" id="IPR045028">
    <property type="entry name" value="DinG/Rad3-like"/>
</dbReference>
<dbReference type="NCBIfam" id="TIGR00604">
    <property type="entry name" value="rad3"/>
    <property type="match status" value="1"/>
</dbReference>
<dbReference type="GO" id="GO:0005524">
    <property type="term" value="F:ATP binding"/>
    <property type="evidence" value="ECO:0007669"/>
    <property type="project" value="UniProtKB-KW"/>
</dbReference>
<dbReference type="GO" id="GO:0005634">
    <property type="term" value="C:nucleus"/>
    <property type="evidence" value="ECO:0007669"/>
    <property type="project" value="UniProtKB-SubCell"/>
</dbReference>
<keyword evidence="6" id="KW-0547">Nucleotide-binding</keyword>
<dbReference type="Proteomes" id="UP000708208">
    <property type="component" value="Unassembled WGS sequence"/>
</dbReference>
<evidence type="ECO:0000256" key="19">
    <source>
        <dbReference type="SAM" id="MobiDB-lite"/>
    </source>
</evidence>
<keyword evidence="13" id="KW-0234">DNA repair</keyword>
<dbReference type="InterPro" id="IPR006555">
    <property type="entry name" value="ATP-dep_Helicase_C"/>
</dbReference>
<keyword evidence="7" id="KW-0227">DNA damage</keyword>
<dbReference type="GO" id="GO:0043139">
    <property type="term" value="F:5'-3' DNA helicase activity"/>
    <property type="evidence" value="ECO:0007669"/>
    <property type="project" value="UniProtKB-EC"/>
</dbReference>
<proteinExistence type="inferred from homology"/>
<evidence type="ECO:0000256" key="7">
    <source>
        <dbReference type="ARBA" id="ARBA00022763"/>
    </source>
</evidence>
<dbReference type="AlphaFoldDB" id="A0A8J2NNP6"/>
<dbReference type="GO" id="GO:0003677">
    <property type="term" value="F:DNA binding"/>
    <property type="evidence" value="ECO:0007669"/>
    <property type="project" value="InterPro"/>
</dbReference>
<dbReference type="EMBL" id="CAJVCH010065924">
    <property type="protein sequence ID" value="CAG7719956.1"/>
    <property type="molecule type" value="Genomic_DNA"/>
</dbReference>
<evidence type="ECO:0000256" key="16">
    <source>
        <dbReference type="ARBA" id="ARBA00044969"/>
    </source>
</evidence>
<keyword evidence="4" id="KW-0004">4Fe-4S</keyword>
<dbReference type="InterPro" id="IPR013020">
    <property type="entry name" value="Rad3/Chl1-like"/>
</dbReference>
<keyword evidence="11" id="KW-0408">Iron</keyword>
<evidence type="ECO:0000259" key="21">
    <source>
        <dbReference type="PROSITE" id="PS51193"/>
    </source>
</evidence>
<dbReference type="SMART" id="SM00488">
    <property type="entry name" value="DEXDc2"/>
    <property type="match status" value="1"/>
</dbReference>
<dbReference type="SMART" id="SM00491">
    <property type="entry name" value="HELICc2"/>
    <property type="match status" value="1"/>
</dbReference>